<reference evidence="6 7" key="1">
    <citation type="journal article" date="2016" name="Nat. Commun.">
        <title>Thousands of microbial genomes shed light on interconnected biogeochemical processes in an aquifer system.</title>
        <authorList>
            <person name="Anantharaman K."/>
            <person name="Brown C.T."/>
            <person name="Hug L.A."/>
            <person name="Sharon I."/>
            <person name="Castelle C.J."/>
            <person name="Probst A.J."/>
            <person name="Thomas B.C."/>
            <person name="Singh A."/>
            <person name="Wilkins M.J."/>
            <person name="Karaoz U."/>
            <person name="Brodie E.L."/>
            <person name="Williams K.H."/>
            <person name="Hubbard S.S."/>
            <person name="Banfield J.F."/>
        </authorList>
    </citation>
    <scope>NUCLEOTIDE SEQUENCE [LARGE SCALE GENOMIC DNA]</scope>
</reference>
<dbReference type="EMBL" id="MEVA01000004">
    <property type="protein sequence ID" value="OGC47768.1"/>
    <property type="molecule type" value="Genomic_DNA"/>
</dbReference>
<feature type="transmembrane region" description="Helical" evidence="5">
    <location>
        <begin position="73"/>
        <end position="96"/>
    </location>
</feature>
<name>A0A1F4US44_UNCKA</name>
<dbReference type="InterPro" id="IPR019109">
    <property type="entry name" value="MamF_MmsF"/>
</dbReference>
<gene>
    <name evidence="6" type="ORF">A2886_00500</name>
</gene>
<comment type="subcellular location">
    <subcellularLocation>
        <location evidence="1">Membrane</location>
        <topology evidence="1">Multi-pass membrane protein</topology>
    </subcellularLocation>
</comment>
<evidence type="ECO:0000256" key="2">
    <source>
        <dbReference type="ARBA" id="ARBA00022692"/>
    </source>
</evidence>
<evidence type="ECO:0000256" key="5">
    <source>
        <dbReference type="SAM" id="Phobius"/>
    </source>
</evidence>
<evidence type="ECO:0000256" key="4">
    <source>
        <dbReference type="ARBA" id="ARBA00023136"/>
    </source>
</evidence>
<organism evidence="6 7">
    <name type="scientific">candidate division WWE3 bacterium RIFCSPHIGHO2_01_FULL_42_13</name>
    <dbReference type="NCBI Taxonomy" id="1802617"/>
    <lineage>
        <taxon>Bacteria</taxon>
        <taxon>Katanobacteria</taxon>
    </lineage>
</organism>
<evidence type="ECO:0000313" key="7">
    <source>
        <dbReference type="Proteomes" id="UP000176608"/>
    </source>
</evidence>
<evidence type="ECO:0008006" key="8">
    <source>
        <dbReference type="Google" id="ProtNLM"/>
    </source>
</evidence>
<evidence type="ECO:0000256" key="1">
    <source>
        <dbReference type="ARBA" id="ARBA00004141"/>
    </source>
</evidence>
<keyword evidence="2 5" id="KW-0812">Transmembrane</keyword>
<sequence length="123" mass="13706">MPKQTTGSISQKPYDLEPNVEAVLSYLIPPFTGIAVFVMEKNNKFVRFHAMQSILFGVAAFVLTAIANALIVVFIGIIIVPLLSLALFLGWLFVMWKAYQNEEYMLPVIGQLAKDQVNKTTKA</sequence>
<dbReference type="AlphaFoldDB" id="A0A1F4US44"/>
<dbReference type="Pfam" id="PF09685">
    <property type="entry name" value="MamF_MmsF"/>
    <property type="match status" value="1"/>
</dbReference>
<keyword evidence="4 5" id="KW-0472">Membrane</keyword>
<dbReference type="PANTHER" id="PTHR36460">
    <property type="entry name" value="UPF0132 DOMAIN PROTEIN (AFU_ORTHOLOGUE AFUA_3G10255)"/>
    <property type="match status" value="1"/>
</dbReference>
<evidence type="ECO:0000313" key="6">
    <source>
        <dbReference type="EMBL" id="OGC47768.1"/>
    </source>
</evidence>
<protein>
    <recommendedName>
        <fullName evidence="8">DUF4870 domain-containing protein</fullName>
    </recommendedName>
</protein>
<dbReference type="STRING" id="1802617.A2886_00500"/>
<comment type="caution">
    <text evidence="6">The sequence shown here is derived from an EMBL/GenBank/DDBJ whole genome shotgun (WGS) entry which is preliminary data.</text>
</comment>
<accession>A0A1F4US44</accession>
<dbReference type="PANTHER" id="PTHR36460:SF1">
    <property type="entry name" value="UPF0132 DOMAIN PROTEIN (AFU_ORTHOLOGUE AFUA_3G10255)"/>
    <property type="match status" value="1"/>
</dbReference>
<dbReference type="GO" id="GO:0016020">
    <property type="term" value="C:membrane"/>
    <property type="evidence" value="ECO:0007669"/>
    <property type="project" value="UniProtKB-SubCell"/>
</dbReference>
<feature type="transmembrane region" description="Helical" evidence="5">
    <location>
        <begin position="20"/>
        <end position="38"/>
    </location>
</feature>
<keyword evidence="3 5" id="KW-1133">Transmembrane helix</keyword>
<evidence type="ECO:0000256" key="3">
    <source>
        <dbReference type="ARBA" id="ARBA00022989"/>
    </source>
</evidence>
<proteinExistence type="predicted"/>
<dbReference type="Proteomes" id="UP000176608">
    <property type="component" value="Unassembled WGS sequence"/>
</dbReference>
<feature type="transmembrane region" description="Helical" evidence="5">
    <location>
        <begin position="50"/>
        <end position="67"/>
    </location>
</feature>